<keyword evidence="2" id="KW-1185">Reference proteome</keyword>
<reference evidence="1 2" key="1">
    <citation type="submission" date="2024-06" db="EMBL/GenBank/DDBJ databases">
        <title>Genomic Encyclopedia of Type Strains, Phase IV (KMG-IV): sequencing the most valuable type-strain genomes for metagenomic binning, comparative biology and taxonomic classification.</title>
        <authorList>
            <person name="Goeker M."/>
        </authorList>
    </citation>
    <scope>NUCLEOTIDE SEQUENCE [LARGE SCALE GENOMIC DNA]</scope>
    <source>
        <strain evidence="1 2">DSM 29288</strain>
    </source>
</reference>
<name>A0ABV2MM39_9HYPH</name>
<evidence type="ECO:0000313" key="1">
    <source>
        <dbReference type="EMBL" id="MET3757525.1"/>
    </source>
</evidence>
<dbReference type="EMBL" id="JBEPMY010000018">
    <property type="protein sequence ID" value="MET3757525.1"/>
    <property type="molecule type" value="Genomic_DNA"/>
</dbReference>
<protein>
    <submittedName>
        <fullName evidence="1">Uncharacterized protein</fullName>
    </submittedName>
</protein>
<proteinExistence type="predicted"/>
<dbReference type="Proteomes" id="UP001549077">
    <property type="component" value="Unassembled WGS sequence"/>
</dbReference>
<gene>
    <name evidence="1" type="ORF">ABID08_004906</name>
</gene>
<organism evidence="1 2">
    <name type="scientific">Rhizobium binae</name>
    <dbReference type="NCBI Taxonomy" id="1138190"/>
    <lineage>
        <taxon>Bacteria</taxon>
        <taxon>Pseudomonadati</taxon>
        <taxon>Pseudomonadota</taxon>
        <taxon>Alphaproteobacteria</taxon>
        <taxon>Hyphomicrobiales</taxon>
        <taxon>Rhizobiaceae</taxon>
        <taxon>Rhizobium/Agrobacterium group</taxon>
        <taxon>Rhizobium</taxon>
    </lineage>
</organism>
<sequence length="87" mass="9309">MVADIALKSHDPVPLKKAGPAMSLLKFFLRPVAGAGSAQPANVPAWEEDPLRHPDVQRMSLREIADLPLGVETGFQAEVKPPLAKCA</sequence>
<evidence type="ECO:0000313" key="2">
    <source>
        <dbReference type="Proteomes" id="UP001549077"/>
    </source>
</evidence>
<comment type="caution">
    <text evidence="1">The sequence shown here is derived from an EMBL/GenBank/DDBJ whole genome shotgun (WGS) entry which is preliminary data.</text>
</comment>
<accession>A0ABV2MM39</accession>